<evidence type="ECO:0000256" key="8">
    <source>
        <dbReference type="HAMAP-Rule" id="MF_00135"/>
    </source>
</evidence>
<evidence type="ECO:0000259" key="9">
    <source>
        <dbReference type="Pfam" id="PF00697"/>
    </source>
</evidence>
<dbReference type="SUPFAM" id="SSF51366">
    <property type="entry name" value="Ribulose-phoshate binding barrel"/>
    <property type="match status" value="1"/>
</dbReference>
<feature type="domain" description="N-(5'phosphoribosyl) anthranilate isomerase (PRAI)" evidence="9">
    <location>
        <begin position="4"/>
        <end position="202"/>
    </location>
</feature>
<dbReference type="GeneID" id="68854914"/>
<dbReference type="GO" id="GO:0000162">
    <property type="term" value="P:L-tryptophan biosynthetic process"/>
    <property type="evidence" value="ECO:0007669"/>
    <property type="project" value="UniProtKB-UniRule"/>
</dbReference>
<dbReference type="AlphaFoldDB" id="A0A897MU30"/>
<evidence type="ECO:0000256" key="7">
    <source>
        <dbReference type="ARBA" id="ARBA00023235"/>
    </source>
</evidence>
<dbReference type="HAMAP" id="MF_00135">
    <property type="entry name" value="PRAI"/>
    <property type="match status" value="1"/>
</dbReference>
<dbReference type="Pfam" id="PF00697">
    <property type="entry name" value="PRAI"/>
    <property type="match status" value="1"/>
</dbReference>
<evidence type="ECO:0000256" key="4">
    <source>
        <dbReference type="ARBA" id="ARBA00022605"/>
    </source>
</evidence>
<comment type="similarity">
    <text evidence="3 8">Belongs to the TrpF family.</text>
</comment>
<accession>A0A897MU30</accession>
<keyword evidence="6 8" id="KW-0057">Aromatic amino acid biosynthesis</keyword>
<dbReference type="InterPro" id="IPR044643">
    <property type="entry name" value="TrpF_fam"/>
</dbReference>
<keyword evidence="4 8" id="KW-0028">Amino-acid biosynthesis</keyword>
<dbReference type="InterPro" id="IPR013785">
    <property type="entry name" value="Aldolase_TIM"/>
</dbReference>
<evidence type="ECO:0000313" key="10">
    <source>
        <dbReference type="EMBL" id="QSG05650.1"/>
    </source>
</evidence>
<comment type="catalytic activity">
    <reaction evidence="1 8">
        <text>N-(5-phospho-beta-D-ribosyl)anthranilate = 1-(2-carboxyphenylamino)-1-deoxy-D-ribulose 5-phosphate</text>
        <dbReference type="Rhea" id="RHEA:21540"/>
        <dbReference type="ChEBI" id="CHEBI:18277"/>
        <dbReference type="ChEBI" id="CHEBI:58613"/>
        <dbReference type="EC" id="5.3.1.24"/>
    </reaction>
</comment>
<comment type="pathway">
    <text evidence="2 8">Amino-acid biosynthesis; L-tryptophan biosynthesis; L-tryptophan from chorismate: step 3/5.</text>
</comment>
<dbReference type="InterPro" id="IPR001240">
    <property type="entry name" value="PRAI_dom"/>
</dbReference>
<organism evidence="10 11">
    <name type="scientific">Halapricum desulfuricans</name>
    <dbReference type="NCBI Taxonomy" id="2841257"/>
    <lineage>
        <taxon>Archaea</taxon>
        <taxon>Methanobacteriati</taxon>
        <taxon>Methanobacteriota</taxon>
        <taxon>Stenosarchaea group</taxon>
        <taxon>Halobacteria</taxon>
        <taxon>Halobacteriales</taxon>
        <taxon>Haloarculaceae</taxon>
        <taxon>Halapricum</taxon>
    </lineage>
</organism>
<sequence length="211" mass="21815">MTRVKVCGFTRGADLEAAIAAGVDAVGLIAGVTVDTPREIDLEVASRLASTVPPFVSSVLVTMSGDAGEARRRIERVRPDAVQLHGLDPADVAALADAPADVIAVVEPTDPELDAYAGAADALLVDSIDAEGGGGTGETHDWERTREIVADLDVPVVLAGGLTPENVATAVETVDPFAVDVASGVEREGGVKDRDAVERFVERATRARVVP</sequence>
<protein>
    <recommendedName>
        <fullName evidence="8">N-(5'-phosphoribosyl)anthranilate isomerase</fullName>
        <shortName evidence="8">PRAI</shortName>
        <ecNumber evidence="8">5.3.1.24</ecNumber>
    </recommendedName>
</protein>
<dbReference type="GO" id="GO:0004640">
    <property type="term" value="F:phosphoribosylanthranilate isomerase activity"/>
    <property type="evidence" value="ECO:0007669"/>
    <property type="project" value="UniProtKB-UniRule"/>
</dbReference>
<dbReference type="EC" id="5.3.1.24" evidence="8"/>
<evidence type="ECO:0000256" key="3">
    <source>
        <dbReference type="ARBA" id="ARBA00007571"/>
    </source>
</evidence>
<evidence type="ECO:0000256" key="5">
    <source>
        <dbReference type="ARBA" id="ARBA00022822"/>
    </source>
</evidence>
<keyword evidence="7 8" id="KW-0413">Isomerase</keyword>
<dbReference type="InterPro" id="IPR011060">
    <property type="entry name" value="RibuloseP-bd_barrel"/>
</dbReference>
<reference evidence="10" key="1">
    <citation type="submission" date="2020-11" db="EMBL/GenBank/DDBJ databases">
        <title>Carbohydrate-dependent, anaerobic sulfur respiration: A novel catabolism in halophilic archaea.</title>
        <authorList>
            <person name="Sorokin D.Y."/>
            <person name="Messina E."/>
            <person name="Smedile F."/>
            <person name="La Cono V."/>
            <person name="Hallsworth J.E."/>
            <person name="Yakimov M.M."/>
        </authorList>
    </citation>
    <scope>NUCLEOTIDE SEQUENCE</scope>
    <source>
        <strain evidence="10">HSR12-1</strain>
    </source>
</reference>
<evidence type="ECO:0000256" key="2">
    <source>
        <dbReference type="ARBA" id="ARBA00004664"/>
    </source>
</evidence>
<dbReference type="UniPathway" id="UPA00035">
    <property type="reaction ID" value="UER00042"/>
</dbReference>
<dbReference type="CDD" id="cd00405">
    <property type="entry name" value="PRAI"/>
    <property type="match status" value="1"/>
</dbReference>
<evidence type="ECO:0000256" key="1">
    <source>
        <dbReference type="ARBA" id="ARBA00001164"/>
    </source>
</evidence>
<dbReference type="PANTHER" id="PTHR42894:SF1">
    <property type="entry name" value="N-(5'-PHOSPHORIBOSYL)ANTHRANILATE ISOMERASE"/>
    <property type="match status" value="1"/>
</dbReference>
<dbReference type="Proteomes" id="UP000663525">
    <property type="component" value="Chromosome"/>
</dbReference>
<gene>
    <name evidence="8 10" type="primary">trpF</name>
    <name evidence="10" type="ORF">HSR121_1305</name>
</gene>
<dbReference type="RefSeq" id="WP_229115469.1">
    <property type="nucleotide sequence ID" value="NZ_CP064787.1"/>
</dbReference>
<evidence type="ECO:0000256" key="6">
    <source>
        <dbReference type="ARBA" id="ARBA00023141"/>
    </source>
</evidence>
<dbReference type="Gene3D" id="3.20.20.70">
    <property type="entry name" value="Aldolase class I"/>
    <property type="match status" value="1"/>
</dbReference>
<dbReference type="EMBL" id="CP064787">
    <property type="protein sequence ID" value="QSG05650.1"/>
    <property type="molecule type" value="Genomic_DNA"/>
</dbReference>
<keyword evidence="5 8" id="KW-0822">Tryptophan biosynthesis</keyword>
<dbReference type="PANTHER" id="PTHR42894">
    <property type="entry name" value="N-(5'-PHOSPHORIBOSYL)ANTHRANILATE ISOMERASE"/>
    <property type="match status" value="1"/>
</dbReference>
<name>A0A897MU30_9EURY</name>
<evidence type="ECO:0000313" key="11">
    <source>
        <dbReference type="Proteomes" id="UP000663525"/>
    </source>
</evidence>
<proteinExistence type="inferred from homology"/>